<dbReference type="KEGG" id="fit:Fi14EGH31_08270"/>
<dbReference type="GO" id="GO:0009307">
    <property type="term" value="P:DNA restriction-modification system"/>
    <property type="evidence" value="ECO:0007669"/>
    <property type="project" value="UniProtKB-KW"/>
</dbReference>
<dbReference type="GeneID" id="70579265"/>
<organism evidence="3 4">
    <name type="scientific">Faecalibacillus intestinalis</name>
    <dbReference type="NCBI Taxonomy" id="1982626"/>
    <lineage>
        <taxon>Bacteria</taxon>
        <taxon>Bacillati</taxon>
        <taxon>Bacillota</taxon>
        <taxon>Erysipelotrichia</taxon>
        <taxon>Erysipelotrichales</taxon>
        <taxon>Coprobacillaceae</taxon>
        <taxon>Faecalibacillus</taxon>
    </lineage>
</organism>
<sequence length="190" mass="21840">MGEYFLKNCVSFTPGINPSRIQTTDLEFYDQNDFVNDYNFINKVNIKDKSFDGENLLKLKEGDVVISVVTRQAAIVSKGNDGKILTLNFIKVDFDNDFLDKKYFLYLFNSYSGVKRQKERMLQGTGAVLKIPVKSLNDIEIPIISMSEQVKIGEAYKKTICLNNYLDKYKSLMEKCANSILEESVRGRRR</sequence>
<name>A0A7I8E3G3_9FIRM</name>
<gene>
    <name evidence="3" type="ORF">Fi14EGH31_08270</name>
</gene>
<evidence type="ECO:0000256" key="1">
    <source>
        <dbReference type="ARBA" id="ARBA00022747"/>
    </source>
</evidence>
<accession>A0A7I8E3G3</accession>
<protein>
    <recommendedName>
        <fullName evidence="5">Restriction endonuclease subunit S</fullName>
    </recommendedName>
</protein>
<dbReference type="PANTHER" id="PTHR30408">
    <property type="entry name" value="TYPE-1 RESTRICTION ENZYME ECOKI SPECIFICITY PROTEIN"/>
    <property type="match status" value="1"/>
</dbReference>
<dbReference type="InterPro" id="IPR044946">
    <property type="entry name" value="Restrct_endonuc_typeI_TRD_sf"/>
</dbReference>
<proteinExistence type="predicted"/>
<dbReference type="GO" id="GO:0003677">
    <property type="term" value="F:DNA binding"/>
    <property type="evidence" value="ECO:0007669"/>
    <property type="project" value="UniProtKB-KW"/>
</dbReference>
<evidence type="ECO:0000313" key="3">
    <source>
        <dbReference type="EMBL" id="BCL57115.1"/>
    </source>
</evidence>
<evidence type="ECO:0000313" key="4">
    <source>
        <dbReference type="Proteomes" id="UP000593842"/>
    </source>
</evidence>
<dbReference type="Gene3D" id="3.90.220.20">
    <property type="entry name" value="DNA methylase specificity domains"/>
    <property type="match status" value="1"/>
</dbReference>
<dbReference type="EMBL" id="AP024085">
    <property type="protein sequence ID" value="BCL57115.1"/>
    <property type="molecule type" value="Genomic_DNA"/>
</dbReference>
<dbReference type="AlphaFoldDB" id="A0A7I8E3G3"/>
<reference evidence="4" key="1">
    <citation type="submission" date="2020-09" db="EMBL/GenBank/DDBJ databases">
        <title>Complete genome sequencing of Faecalibacillus intestinalis strain 14EGH31.</title>
        <authorList>
            <person name="Sakamoto M."/>
            <person name="Murakami T."/>
            <person name="Mori H."/>
        </authorList>
    </citation>
    <scope>NUCLEOTIDE SEQUENCE [LARGE SCALE GENOMIC DNA]</scope>
    <source>
        <strain evidence="4">14EGH31</strain>
    </source>
</reference>
<keyword evidence="2" id="KW-0238">DNA-binding</keyword>
<dbReference type="RefSeq" id="WP_200765176.1">
    <property type="nucleotide sequence ID" value="NZ_AP024085.1"/>
</dbReference>
<keyword evidence="1" id="KW-0680">Restriction system</keyword>
<dbReference type="InterPro" id="IPR052021">
    <property type="entry name" value="Type-I_RS_S_subunit"/>
</dbReference>
<dbReference type="PANTHER" id="PTHR30408:SF12">
    <property type="entry name" value="TYPE I RESTRICTION ENZYME MJAVIII SPECIFICITY SUBUNIT"/>
    <property type="match status" value="1"/>
</dbReference>
<evidence type="ECO:0000256" key="2">
    <source>
        <dbReference type="ARBA" id="ARBA00023125"/>
    </source>
</evidence>
<dbReference type="Proteomes" id="UP000593842">
    <property type="component" value="Chromosome"/>
</dbReference>
<evidence type="ECO:0008006" key="5">
    <source>
        <dbReference type="Google" id="ProtNLM"/>
    </source>
</evidence>
<dbReference type="SUPFAM" id="SSF116734">
    <property type="entry name" value="DNA methylase specificity domain"/>
    <property type="match status" value="1"/>
</dbReference>